<keyword evidence="1" id="KW-0540">Nuclease</keyword>
<dbReference type="SUPFAM" id="SSF50249">
    <property type="entry name" value="Nucleic acid-binding proteins"/>
    <property type="match status" value="1"/>
</dbReference>
<proteinExistence type="predicted"/>
<dbReference type="AlphaFoldDB" id="A0A3C1KMN2"/>
<keyword evidence="3" id="KW-0269">Exonuclease</keyword>
<dbReference type="InterPro" id="IPR013223">
    <property type="entry name" value="RNase_B_OB_dom"/>
</dbReference>
<name>A0A3C1KMN2_9GAMM</name>
<feature type="non-terminal residue" evidence="5">
    <location>
        <position position="104"/>
    </location>
</feature>
<keyword evidence="2" id="KW-0378">Hydrolase</keyword>
<protein>
    <submittedName>
        <fullName evidence="5">Exoribonuclease II</fullName>
    </submittedName>
</protein>
<dbReference type="EMBL" id="DMND01000114">
    <property type="protein sequence ID" value="HAN27718.1"/>
    <property type="molecule type" value="Genomic_DNA"/>
</dbReference>
<evidence type="ECO:0000256" key="1">
    <source>
        <dbReference type="ARBA" id="ARBA00022722"/>
    </source>
</evidence>
<dbReference type="InterPro" id="IPR012340">
    <property type="entry name" value="NA-bd_OB-fold"/>
</dbReference>
<comment type="caution">
    <text evidence="5">The sequence shown here is derived from an EMBL/GenBank/DDBJ whole genome shotgun (WGS) entry which is preliminary data.</text>
</comment>
<reference evidence="5 6" key="1">
    <citation type="journal article" date="2018" name="Nat. Biotechnol.">
        <title>A standardized bacterial taxonomy based on genome phylogeny substantially revises the tree of life.</title>
        <authorList>
            <person name="Parks D.H."/>
            <person name="Chuvochina M."/>
            <person name="Waite D.W."/>
            <person name="Rinke C."/>
            <person name="Skarshewski A."/>
            <person name="Chaumeil P.A."/>
            <person name="Hugenholtz P."/>
        </authorList>
    </citation>
    <scope>NUCLEOTIDE SEQUENCE [LARGE SCALE GENOMIC DNA]</scope>
    <source>
        <strain evidence="5">UBA9158</strain>
    </source>
</reference>
<organism evidence="5 6">
    <name type="scientific">Haliea salexigens</name>
    <dbReference type="NCBI Taxonomy" id="287487"/>
    <lineage>
        <taxon>Bacteria</taxon>
        <taxon>Pseudomonadati</taxon>
        <taxon>Pseudomonadota</taxon>
        <taxon>Gammaproteobacteria</taxon>
        <taxon>Cellvibrionales</taxon>
        <taxon>Halieaceae</taxon>
        <taxon>Haliea</taxon>
    </lineage>
</organism>
<feature type="domain" description="Ribonuclease B N-terminal OB" evidence="4">
    <location>
        <begin position="27"/>
        <end position="72"/>
    </location>
</feature>
<evidence type="ECO:0000256" key="3">
    <source>
        <dbReference type="ARBA" id="ARBA00022839"/>
    </source>
</evidence>
<dbReference type="Pfam" id="PF08206">
    <property type="entry name" value="OB_RNB"/>
    <property type="match status" value="1"/>
</dbReference>
<accession>A0A3C1KMN2</accession>
<evidence type="ECO:0000313" key="6">
    <source>
        <dbReference type="Proteomes" id="UP000259273"/>
    </source>
</evidence>
<dbReference type="GO" id="GO:0004527">
    <property type="term" value="F:exonuclease activity"/>
    <property type="evidence" value="ECO:0007669"/>
    <property type="project" value="UniProtKB-KW"/>
</dbReference>
<dbReference type="Proteomes" id="UP000259273">
    <property type="component" value="Unassembled WGS sequence"/>
</dbReference>
<evidence type="ECO:0000256" key="2">
    <source>
        <dbReference type="ARBA" id="ARBA00022801"/>
    </source>
</evidence>
<gene>
    <name evidence="5" type="ORF">DCP75_08370</name>
</gene>
<evidence type="ECO:0000313" key="5">
    <source>
        <dbReference type="EMBL" id="HAN27718.1"/>
    </source>
</evidence>
<sequence length="104" mass="11466">MLNSDSLAQLKGLKSQMEAEKERADAVIKGTQSRYGFAVLADGREIFVPPDEMLKAFPDDRVRVCIRPSGDNKLVADIEKLLDSPLGDFSGRCVRKGKALFVQP</sequence>
<dbReference type="Gene3D" id="2.40.50.140">
    <property type="entry name" value="Nucleic acid-binding proteins"/>
    <property type="match status" value="1"/>
</dbReference>
<evidence type="ECO:0000259" key="4">
    <source>
        <dbReference type="Pfam" id="PF08206"/>
    </source>
</evidence>